<evidence type="ECO:0000256" key="2">
    <source>
        <dbReference type="ARBA" id="ARBA00023043"/>
    </source>
</evidence>
<accession>A0A9W9FLW4</accession>
<dbReference type="Pfam" id="PF12796">
    <property type="entry name" value="Ank_2"/>
    <property type="match status" value="1"/>
</dbReference>
<dbReference type="Proteomes" id="UP001149074">
    <property type="component" value="Unassembled WGS sequence"/>
</dbReference>
<proteinExistence type="predicted"/>
<evidence type="ECO:0000313" key="4">
    <source>
        <dbReference type="EMBL" id="KAJ5102623.1"/>
    </source>
</evidence>
<evidence type="ECO:0000313" key="5">
    <source>
        <dbReference type="Proteomes" id="UP001149074"/>
    </source>
</evidence>
<dbReference type="PROSITE" id="PS50088">
    <property type="entry name" value="ANK_REPEAT"/>
    <property type="match status" value="2"/>
</dbReference>
<dbReference type="OrthoDB" id="4312742at2759"/>
<keyword evidence="5" id="KW-1185">Reference proteome</keyword>
<dbReference type="Pfam" id="PF00023">
    <property type="entry name" value="Ank"/>
    <property type="match status" value="1"/>
</dbReference>
<dbReference type="InterPro" id="IPR036770">
    <property type="entry name" value="Ankyrin_rpt-contain_sf"/>
</dbReference>
<evidence type="ECO:0000256" key="1">
    <source>
        <dbReference type="ARBA" id="ARBA00022737"/>
    </source>
</evidence>
<feature type="repeat" description="ANK" evidence="3">
    <location>
        <begin position="136"/>
        <end position="168"/>
    </location>
</feature>
<comment type="caution">
    <text evidence="4">The sequence shown here is derived from an EMBL/GenBank/DDBJ whole genome shotgun (WGS) entry which is preliminary data.</text>
</comment>
<protein>
    <submittedName>
        <fullName evidence="4">Ankyrin repeat-containing domain protein</fullName>
    </submittedName>
</protein>
<dbReference type="Gene3D" id="1.25.40.20">
    <property type="entry name" value="Ankyrin repeat-containing domain"/>
    <property type="match status" value="2"/>
</dbReference>
<dbReference type="RefSeq" id="XP_056476003.1">
    <property type="nucleotide sequence ID" value="XM_056615646.1"/>
</dbReference>
<keyword evidence="1" id="KW-0677">Repeat</keyword>
<dbReference type="AlphaFoldDB" id="A0A9W9FLW4"/>
<dbReference type="GeneID" id="81354625"/>
<dbReference type="EMBL" id="JAPQKI010000004">
    <property type="protein sequence ID" value="KAJ5102623.1"/>
    <property type="molecule type" value="Genomic_DNA"/>
</dbReference>
<organism evidence="4 5">
    <name type="scientific">Penicillium argentinense</name>
    <dbReference type="NCBI Taxonomy" id="1131581"/>
    <lineage>
        <taxon>Eukaryota</taxon>
        <taxon>Fungi</taxon>
        <taxon>Dikarya</taxon>
        <taxon>Ascomycota</taxon>
        <taxon>Pezizomycotina</taxon>
        <taxon>Eurotiomycetes</taxon>
        <taxon>Eurotiomycetidae</taxon>
        <taxon>Eurotiales</taxon>
        <taxon>Aspergillaceae</taxon>
        <taxon>Penicillium</taxon>
    </lineage>
</organism>
<dbReference type="SMART" id="SM00248">
    <property type="entry name" value="ANK"/>
    <property type="match status" value="4"/>
</dbReference>
<dbReference type="PROSITE" id="PS50297">
    <property type="entry name" value="ANK_REP_REGION"/>
    <property type="match status" value="2"/>
</dbReference>
<feature type="repeat" description="ANK" evidence="3">
    <location>
        <begin position="325"/>
        <end position="357"/>
    </location>
</feature>
<keyword evidence="2 3" id="KW-0040">ANK repeat</keyword>
<name>A0A9W9FLW4_9EURO</name>
<dbReference type="PANTHER" id="PTHR24198:SF165">
    <property type="entry name" value="ANKYRIN REPEAT-CONTAINING PROTEIN-RELATED"/>
    <property type="match status" value="1"/>
</dbReference>
<dbReference type="PANTHER" id="PTHR24198">
    <property type="entry name" value="ANKYRIN REPEAT AND PROTEIN KINASE DOMAIN-CONTAINING PROTEIN"/>
    <property type="match status" value="1"/>
</dbReference>
<reference evidence="4" key="2">
    <citation type="journal article" date="2023" name="IMA Fungus">
        <title>Comparative genomic study of the Penicillium genus elucidates a diverse pangenome and 15 lateral gene transfer events.</title>
        <authorList>
            <person name="Petersen C."/>
            <person name="Sorensen T."/>
            <person name="Nielsen M.R."/>
            <person name="Sondergaard T.E."/>
            <person name="Sorensen J.L."/>
            <person name="Fitzpatrick D.A."/>
            <person name="Frisvad J.C."/>
            <person name="Nielsen K.L."/>
        </authorList>
    </citation>
    <scope>NUCLEOTIDE SEQUENCE</scope>
    <source>
        <strain evidence="4">IBT 30761</strain>
    </source>
</reference>
<evidence type="ECO:0000256" key="3">
    <source>
        <dbReference type="PROSITE-ProRule" id="PRU00023"/>
    </source>
</evidence>
<sequence>MNYTFQIAVEAGRYEWVQMLLTAMEEQHETFDAATMPAMIQGAMDRNDLAMTERLLQHSKISKKSWINLGKHALNLHNEQLLRIILDCSQSDPAPGQADLNHILHYGAIIGHVPSVALLSERGADINMLGLDIENPRDTPLHTAARRNNINAVAWMINHGAYINTQGSKEQTVATATIDKSPRLTREPCSGHCDDFLYPPSSQGLQPGSPGFGVDARQFDRYIMSLAFSTSPEMISLLLDQVDLAQIGEEILFRVSLWRGNRLLLKELLARGVSFAARREDNNVLHCIVGHTFDPFDDGQVQHNIDAAEFVIDVRPEALSEAGKDGNTPLHLAFYSQQPFLVTALLKRGASPHIHNNHGVTPLGLMPDYWGDRSQQMFAPYL</sequence>
<gene>
    <name evidence="4" type="ORF">N7532_003152</name>
</gene>
<dbReference type="SUPFAM" id="SSF48403">
    <property type="entry name" value="Ankyrin repeat"/>
    <property type="match status" value="1"/>
</dbReference>
<dbReference type="InterPro" id="IPR002110">
    <property type="entry name" value="Ankyrin_rpt"/>
</dbReference>
<reference evidence="4" key="1">
    <citation type="submission" date="2022-11" db="EMBL/GenBank/DDBJ databases">
        <authorList>
            <person name="Petersen C."/>
        </authorList>
    </citation>
    <scope>NUCLEOTIDE SEQUENCE</scope>
    <source>
        <strain evidence="4">IBT 30761</strain>
    </source>
</reference>